<dbReference type="GO" id="GO:0016020">
    <property type="term" value="C:membrane"/>
    <property type="evidence" value="ECO:0007669"/>
    <property type="project" value="UniProtKB-SubCell"/>
</dbReference>
<organism evidence="6 7">
    <name type="scientific">Chitinophaga ginsengisegetis</name>
    <dbReference type="NCBI Taxonomy" id="393003"/>
    <lineage>
        <taxon>Bacteria</taxon>
        <taxon>Pseudomonadati</taxon>
        <taxon>Bacteroidota</taxon>
        <taxon>Chitinophagia</taxon>
        <taxon>Chitinophagales</taxon>
        <taxon>Chitinophagaceae</taxon>
        <taxon>Chitinophaga</taxon>
    </lineage>
</organism>
<dbReference type="STRING" id="393003.SAMN05660461_3816"/>
<sequence length="158" mass="17528">MILKKYKLFPGICLIFVSQKIKQMENNPIVFLLLRLAVAASMFGHGLVRLPKLNGFSAWMVKSFEKSMLPDLLVVPFSYALPIAEFVIGLLLLLGLFTRASLIGGGAVMIILIFGTAMIENWEALPSQLIHAAFFAVLLAFIQYNTIAVDHLIKNNGY</sequence>
<dbReference type="InterPro" id="IPR032808">
    <property type="entry name" value="DoxX"/>
</dbReference>
<evidence type="ECO:0000256" key="3">
    <source>
        <dbReference type="ARBA" id="ARBA00022989"/>
    </source>
</evidence>
<keyword evidence="2 5" id="KW-0812">Transmembrane</keyword>
<comment type="subcellular location">
    <subcellularLocation>
        <location evidence="1">Membrane</location>
        <topology evidence="1">Multi-pass membrane protein</topology>
    </subcellularLocation>
</comment>
<proteinExistence type="predicted"/>
<evidence type="ECO:0000256" key="2">
    <source>
        <dbReference type="ARBA" id="ARBA00022692"/>
    </source>
</evidence>
<accession>A0A1T5P6A3</accession>
<reference evidence="6 7" key="1">
    <citation type="submission" date="2017-02" db="EMBL/GenBank/DDBJ databases">
        <authorList>
            <person name="Peterson S.W."/>
        </authorList>
    </citation>
    <scope>NUCLEOTIDE SEQUENCE [LARGE SCALE GENOMIC DNA]</scope>
    <source>
        <strain evidence="6 7">DSM 18108</strain>
    </source>
</reference>
<keyword evidence="7" id="KW-1185">Reference proteome</keyword>
<dbReference type="Proteomes" id="UP000190166">
    <property type="component" value="Unassembled WGS sequence"/>
</dbReference>
<evidence type="ECO:0000256" key="5">
    <source>
        <dbReference type="SAM" id="Phobius"/>
    </source>
</evidence>
<keyword evidence="3 5" id="KW-1133">Transmembrane helix</keyword>
<dbReference type="Pfam" id="PF07681">
    <property type="entry name" value="DoxX"/>
    <property type="match status" value="1"/>
</dbReference>
<name>A0A1T5P6A3_9BACT</name>
<feature type="transmembrane region" description="Helical" evidence="5">
    <location>
        <begin position="29"/>
        <end position="48"/>
    </location>
</feature>
<gene>
    <name evidence="6" type="ORF">SAMN05660461_3816</name>
</gene>
<feature type="transmembrane region" description="Helical" evidence="5">
    <location>
        <begin position="100"/>
        <end position="119"/>
    </location>
</feature>
<feature type="transmembrane region" description="Helical" evidence="5">
    <location>
        <begin position="125"/>
        <end position="144"/>
    </location>
</feature>
<keyword evidence="4 5" id="KW-0472">Membrane</keyword>
<protein>
    <submittedName>
        <fullName evidence="6">Thiosulfate dehydrogenase [quinone] large subunit</fullName>
    </submittedName>
</protein>
<evidence type="ECO:0000256" key="1">
    <source>
        <dbReference type="ARBA" id="ARBA00004141"/>
    </source>
</evidence>
<dbReference type="AlphaFoldDB" id="A0A1T5P6A3"/>
<dbReference type="EMBL" id="FUZZ01000003">
    <property type="protein sequence ID" value="SKD07789.1"/>
    <property type="molecule type" value="Genomic_DNA"/>
</dbReference>
<evidence type="ECO:0000256" key="4">
    <source>
        <dbReference type="ARBA" id="ARBA00023136"/>
    </source>
</evidence>
<evidence type="ECO:0000313" key="7">
    <source>
        <dbReference type="Proteomes" id="UP000190166"/>
    </source>
</evidence>
<evidence type="ECO:0000313" key="6">
    <source>
        <dbReference type="EMBL" id="SKD07789.1"/>
    </source>
</evidence>
<feature type="transmembrane region" description="Helical" evidence="5">
    <location>
        <begin position="68"/>
        <end position="93"/>
    </location>
</feature>